<comment type="catalytic activity">
    <reaction evidence="7">
        <text>AMP + ATP = 2 ADP</text>
        <dbReference type="Rhea" id="RHEA:12973"/>
        <dbReference type="ChEBI" id="CHEBI:30616"/>
        <dbReference type="ChEBI" id="CHEBI:456215"/>
        <dbReference type="ChEBI" id="CHEBI:456216"/>
        <dbReference type="EC" id="2.7.4.3"/>
    </reaction>
</comment>
<dbReference type="InterPro" id="IPR027417">
    <property type="entry name" value="P-loop_NTPase"/>
</dbReference>
<dbReference type="GeneID" id="15393907"/>
<dbReference type="EMBL" id="CP005290">
    <property type="protein sequence ID" value="AGK62226.1"/>
    <property type="molecule type" value="Genomic_DNA"/>
</dbReference>
<evidence type="ECO:0000313" key="8">
    <source>
        <dbReference type="EMBL" id="AGK62226.1"/>
    </source>
</evidence>
<evidence type="ECO:0000256" key="6">
    <source>
        <dbReference type="ARBA" id="ARBA00022840"/>
    </source>
</evidence>
<dbReference type="PANTHER" id="PTHR12595:SF0">
    <property type="entry name" value="ADENYLATE KINASE ISOENZYME 6"/>
    <property type="match status" value="1"/>
</dbReference>
<dbReference type="EC" id="2.7.4.3" evidence="7"/>
<feature type="binding site" evidence="7">
    <location>
        <position position="98"/>
    </location>
    <ligand>
        <name>ATP</name>
        <dbReference type="ChEBI" id="CHEBI:30616"/>
    </ligand>
</feature>
<gene>
    <name evidence="8" type="ORF">Asulf_02274</name>
</gene>
<organism evidence="8 9">
    <name type="scientific">Archaeoglobus sulfaticallidus PM70-1</name>
    <dbReference type="NCBI Taxonomy" id="387631"/>
    <lineage>
        <taxon>Archaea</taxon>
        <taxon>Methanobacteriati</taxon>
        <taxon>Methanobacteriota</taxon>
        <taxon>Archaeoglobi</taxon>
        <taxon>Archaeoglobales</taxon>
        <taxon>Archaeoglobaceae</taxon>
        <taxon>Archaeoglobus</taxon>
    </lineage>
</organism>
<dbReference type="KEGG" id="ast:Asulf_02274"/>
<dbReference type="Gene3D" id="3.40.50.300">
    <property type="entry name" value="P-loop containing nucleotide triphosphate hydrolases"/>
    <property type="match status" value="1"/>
</dbReference>
<keyword evidence="2 7" id="KW-0698">rRNA processing</keyword>
<feature type="binding site" evidence="7">
    <location>
        <position position="15"/>
    </location>
    <ligand>
        <name>ATP</name>
        <dbReference type="ChEBI" id="CHEBI:30616"/>
    </ligand>
</feature>
<comment type="caution">
    <text evidence="7">Lacks conserved residue(s) required for the propagation of feature annotation.</text>
</comment>
<sequence length="182" mass="20725">MIFALTGTPGTGKTSVARMLSDIYDVRSVKEIAEENDCIIDVEDDSLVIDIDSLSEIVRQFRQLDIVIEGHLSHLLSPDVVIVLRCNPKVLKERLLNRNWSEEKIRENLEAEVLDVILVESIEEVDRVYEIDTTDRSVEDVAKIVVEIIEFEKRGIEAKNFKPGSVDWISVLGDEVDDFLRI</sequence>
<dbReference type="Pfam" id="PF13238">
    <property type="entry name" value="AAA_18"/>
    <property type="match status" value="1"/>
</dbReference>
<dbReference type="OrthoDB" id="8730at2157"/>
<evidence type="ECO:0000256" key="2">
    <source>
        <dbReference type="ARBA" id="ARBA00022552"/>
    </source>
</evidence>
<dbReference type="SUPFAM" id="SSF52540">
    <property type="entry name" value="P-loop containing nucleoside triphosphate hydrolases"/>
    <property type="match status" value="1"/>
</dbReference>
<comment type="subunit">
    <text evidence="7">Interacts with uS11. Not a structural component of 40S pre-ribosomes, but transiently interacts with them by binding to uS11.</text>
</comment>
<dbReference type="RefSeq" id="WP_015591822.1">
    <property type="nucleotide sequence ID" value="NC_021169.1"/>
</dbReference>
<keyword evidence="3 7" id="KW-0808">Transferase</keyword>
<reference evidence="8 9" key="1">
    <citation type="journal article" date="2013" name="Genome Announc.">
        <title>Complete Genome Sequence of the Thermophilic and Facultatively Chemolithoautotrophic Sulfate Reducer Archaeoglobus sulfaticallidus Strain PM70-1T.</title>
        <authorList>
            <person name="Stokke R."/>
            <person name="Hocking W.P."/>
            <person name="Steinsbu B.O."/>
            <person name="Steen I.H."/>
        </authorList>
    </citation>
    <scope>NUCLEOTIDE SEQUENCE [LARGE SCALE GENOMIC DNA]</scope>
    <source>
        <strain evidence="8">PM70-1</strain>
    </source>
</reference>
<evidence type="ECO:0000256" key="3">
    <source>
        <dbReference type="ARBA" id="ARBA00022679"/>
    </source>
</evidence>
<feature type="binding site" evidence="7">
    <location>
        <position position="12"/>
    </location>
    <ligand>
        <name>ATP</name>
        <dbReference type="ChEBI" id="CHEBI:30616"/>
    </ligand>
</feature>
<evidence type="ECO:0000256" key="4">
    <source>
        <dbReference type="ARBA" id="ARBA00022741"/>
    </source>
</evidence>
<dbReference type="eggNOG" id="arCOG01038">
    <property type="taxonomic scope" value="Archaea"/>
</dbReference>
<feature type="binding site" evidence="7">
    <location>
        <position position="13"/>
    </location>
    <ligand>
        <name>ATP</name>
        <dbReference type="ChEBI" id="CHEBI:30616"/>
    </ligand>
</feature>
<keyword evidence="5 7" id="KW-0418">Kinase</keyword>
<dbReference type="Proteomes" id="UP000013307">
    <property type="component" value="Chromosome"/>
</dbReference>
<dbReference type="HOGENOM" id="CLU_079096_0_1_2"/>
<keyword evidence="1 7" id="KW-0690">Ribosome biogenesis</keyword>
<accession>N0BNI4</accession>
<comment type="catalytic activity">
    <reaction evidence="7">
        <text>ATP + H2O = ADP + phosphate + H(+)</text>
        <dbReference type="Rhea" id="RHEA:13065"/>
        <dbReference type="ChEBI" id="CHEBI:15377"/>
        <dbReference type="ChEBI" id="CHEBI:15378"/>
        <dbReference type="ChEBI" id="CHEBI:30616"/>
        <dbReference type="ChEBI" id="CHEBI:43474"/>
        <dbReference type="ChEBI" id="CHEBI:456216"/>
    </reaction>
</comment>
<keyword evidence="9" id="KW-1185">Reference proteome</keyword>
<evidence type="ECO:0000256" key="7">
    <source>
        <dbReference type="HAMAP-Rule" id="MF_00039"/>
    </source>
</evidence>
<feature type="binding site" evidence="7">
    <location>
        <position position="10"/>
    </location>
    <ligand>
        <name>ATP</name>
        <dbReference type="ChEBI" id="CHEBI:30616"/>
    </ligand>
</feature>
<proteinExistence type="inferred from homology"/>
<keyword evidence="6 7" id="KW-0067">ATP-binding</keyword>
<dbReference type="PANTHER" id="PTHR12595">
    <property type="entry name" value="POS9-ACTIVATING FACTOR FAP7-RELATED"/>
    <property type="match status" value="1"/>
</dbReference>
<dbReference type="GO" id="GO:0016887">
    <property type="term" value="F:ATP hydrolysis activity"/>
    <property type="evidence" value="ECO:0007669"/>
    <property type="project" value="InterPro"/>
</dbReference>
<feature type="region of interest" description="LID" evidence="7">
    <location>
        <begin position="97"/>
        <end position="107"/>
    </location>
</feature>
<keyword evidence="4 7" id="KW-0547">Nucleotide-binding</keyword>
<dbReference type="HAMAP" id="MF_00039">
    <property type="entry name" value="Adenylate_kinase_AK6"/>
    <property type="match status" value="1"/>
</dbReference>
<dbReference type="GO" id="GO:0005524">
    <property type="term" value="F:ATP binding"/>
    <property type="evidence" value="ECO:0007669"/>
    <property type="project" value="UniProtKB-UniRule"/>
</dbReference>
<dbReference type="AlphaFoldDB" id="N0BNI4"/>
<evidence type="ECO:0000313" key="9">
    <source>
        <dbReference type="Proteomes" id="UP000013307"/>
    </source>
</evidence>
<comment type="similarity">
    <text evidence="7">Belongs to the adenylate kinase family. AK6 subfamily.</text>
</comment>
<dbReference type="InterPro" id="IPR020618">
    <property type="entry name" value="Adenyl_kinase_AK6"/>
</dbReference>
<dbReference type="GO" id="GO:0006364">
    <property type="term" value="P:rRNA processing"/>
    <property type="evidence" value="ECO:0007669"/>
    <property type="project" value="UniProtKB-KW"/>
</dbReference>
<dbReference type="STRING" id="387631.Asulf_02274"/>
<name>N0BNI4_9EURY</name>
<evidence type="ECO:0000256" key="5">
    <source>
        <dbReference type="ARBA" id="ARBA00022777"/>
    </source>
</evidence>
<evidence type="ECO:0000256" key="1">
    <source>
        <dbReference type="ARBA" id="ARBA00022517"/>
    </source>
</evidence>
<feature type="binding site" evidence="7">
    <location>
        <position position="14"/>
    </location>
    <ligand>
        <name>ATP</name>
        <dbReference type="ChEBI" id="CHEBI:30616"/>
    </ligand>
</feature>
<protein>
    <recommendedName>
        <fullName evidence="7">Putative adenylate kinase</fullName>
        <shortName evidence="7">AK</shortName>
        <ecNumber evidence="7">2.7.4.3</ecNumber>
    </recommendedName>
    <alternativeName>
        <fullName evidence="7">ATP-AMP transphosphorylase</fullName>
    </alternativeName>
</protein>
<dbReference type="GO" id="GO:0004017">
    <property type="term" value="F:AMP kinase activity"/>
    <property type="evidence" value="ECO:0007669"/>
    <property type="project" value="UniProtKB-UniRule"/>
</dbReference>
<comment type="function">
    <text evidence="7">Broad-specificity nucleoside monophosphate (NMP) kinase that catalyzes the reversible transfer of the terminal phosphate group between nucleoside triphosphates and monophosphates. Has also ATPase activity. Involved in the late maturation steps of the 30S ribosomal particles, specifically 16S rRNA maturation. While NMP activity is not required for ribosome maturation, ATPase activity is. Associates transiently with small ribosomal subunit protein uS11. ATP hydrolysis breaks the interaction with uS11. May temporarily remove uS11 from the ribosome to enable a conformational change of the ribosomal RNA that is needed for the final maturation step of the small ribosomal subunit.</text>
</comment>
<dbReference type="NCBIfam" id="NF003012">
    <property type="entry name" value="PRK03839.1"/>
    <property type="match status" value="1"/>
</dbReference>
<dbReference type="GO" id="GO:0042274">
    <property type="term" value="P:ribosomal small subunit biogenesis"/>
    <property type="evidence" value="ECO:0007669"/>
    <property type="project" value="UniProtKB-UniRule"/>
</dbReference>